<evidence type="ECO:0000313" key="2">
    <source>
        <dbReference type="EMBL" id="JAD45163.1"/>
    </source>
</evidence>
<keyword evidence="1" id="KW-0812">Transmembrane</keyword>
<reference evidence="2" key="2">
    <citation type="journal article" date="2015" name="Data Brief">
        <title>Shoot transcriptome of the giant reed, Arundo donax.</title>
        <authorList>
            <person name="Barrero R.A."/>
            <person name="Guerrero F.D."/>
            <person name="Moolhuijzen P."/>
            <person name="Goolsby J.A."/>
            <person name="Tidwell J."/>
            <person name="Bellgard S.E."/>
            <person name="Bellgard M.I."/>
        </authorList>
    </citation>
    <scope>NUCLEOTIDE SEQUENCE</scope>
    <source>
        <tissue evidence="2">Shoot tissue taken approximately 20 cm above the soil surface</tissue>
    </source>
</reference>
<name>A0A0A9A5I3_ARUDO</name>
<organism evidence="2">
    <name type="scientific">Arundo donax</name>
    <name type="common">Giant reed</name>
    <name type="synonym">Donax arundinaceus</name>
    <dbReference type="NCBI Taxonomy" id="35708"/>
    <lineage>
        <taxon>Eukaryota</taxon>
        <taxon>Viridiplantae</taxon>
        <taxon>Streptophyta</taxon>
        <taxon>Embryophyta</taxon>
        <taxon>Tracheophyta</taxon>
        <taxon>Spermatophyta</taxon>
        <taxon>Magnoliopsida</taxon>
        <taxon>Liliopsida</taxon>
        <taxon>Poales</taxon>
        <taxon>Poaceae</taxon>
        <taxon>PACMAD clade</taxon>
        <taxon>Arundinoideae</taxon>
        <taxon>Arundineae</taxon>
        <taxon>Arundo</taxon>
    </lineage>
</organism>
<evidence type="ECO:0000256" key="1">
    <source>
        <dbReference type="SAM" id="Phobius"/>
    </source>
</evidence>
<dbReference type="AlphaFoldDB" id="A0A0A9A5I3"/>
<protein>
    <submittedName>
        <fullName evidence="2">Uncharacterized protein</fullName>
    </submittedName>
</protein>
<keyword evidence="1" id="KW-0472">Membrane</keyword>
<reference evidence="2" key="1">
    <citation type="submission" date="2014-09" db="EMBL/GenBank/DDBJ databases">
        <authorList>
            <person name="Magalhaes I.L.F."/>
            <person name="Oliveira U."/>
            <person name="Santos F.R."/>
            <person name="Vidigal T.H.D.A."/>
            <person name="Brescovit A.D."/>
            <person name="Santos A.J."/>
        </authorList>
    </citation>
    <scope>NUCLEOTIDE SEQUENCE</scope>
    <source>
        <tissue evidence="2">Shoot tissue taken approximately 20 cm above the soil surface</tissue>
    </source>
</reference>
<dbReference type="EMBL" id="GBRH01252732">
    <property type="protein sequence ID" value="JAD45163.1"/>
    <property type="molecule type" value="Transcribed_RNA"/>
</dbReference>
<sequence length="61" mass="7047">MNKSTPRECRALEQRPQQHIREGHGATMEAANQVLPAVRCVIIFSLLHMLHFVLLHYLDLL</sequence>
<proteinExistence type="predicted"/>
<feature type="transmembrane region" description="Helical" evidence="1">
    <location>
        <begin position="37"/>
        <end position="58"/>
    </location>
</feature>
<keyword evidence="1" id="KW-1133">Transmembrane helix</keyword>
<accession>A0A0A9A5I3</accession>